<dbReference type="OrthoDB" id="9801478at2"/>
<gene>
    <name evidence="1" type="ORF">SAMN05216276_105266</name>
</gene>
<dbReference type="Pfam" id="PF14103">
    <property type="entry name" value="DUF4276"/>
    <property type="match status" value="1"/>
</dbReference>
<name>A0A239N8L9_9ACTN</name>
<proteinExistence type="predicted"/>
<organism evidence="1 2">
    <name type="scientific">Streptosporangium subroseum</name>
    <dbReference type="NCBI Taxonomy" id="106412"/>
    <lineage>
        <taxon>Bacteria</taxon>
        <taxon>Bacillati</taxon>
        <taxon>Actinomycetota</taxon>
        <taxon>Actinomycetes</taxon>
        <taxon>Streptosporangiales</taxon>
        <taxon>Streptosporangiaceae</taxon>
        <taxon>Streptosporangium</taxon>
    </lineage>
</organism>
<keyword evidence="2" id="KW-1185">Reference proteome</keyword>
<evidence type="ECO:0008006" key="3">
    <source>
        <dbReference type="Google" id="ProtNLM"/>
    </source>
</evidence>
<evidence type="ECO:0000313" key="1">
    <source>
        <dbReference type="EMBL" id="SNT50833.1"/>
    </source>
</evidence>
<reference evidence="1 2" key="1">
    <citation type="submission" date="2017-06" db="EMBL/GenBank/DDBJ databases">
        <authorList>
            <person name="Kim H.J."/>
            <person name="Triplett B.A."/>
        </authorList>
    </citation>
    <scope>NUCLEOTIDE SEQUENCE [LARGE SCALE GENOMIC DNA]</scope>
    <source>
        <strain evidence="1 2">CGMCC 4.2132</strain>
    </source>
</reference>
<dbReference type="RefSeq" id="WP_089211726.1">
    <property type="nucleotide sequence ID" value="NZ_FZOD01000052.1"/>
</dbReference>
<accession>A0A239N8L9</accession>
<dbReference type="InterPro" id="IPR025455">
    <property type="entry name" value="DUF4276"/>
</dbReference>
<dbReference type="EMBL" id="FZOD01000052">
    <property type="protein sequence ID" value="SNT50833.1"/>
    <property type="molecule type" value="Genomic_DNA"/>
</dbReference>
<sequence length="220" mass="24241">MRQIYVLVEGQTEEIIVRDFLQPGFGGGVWLTPVILKTRRSAGGPPGRGGVSTWKKIEQDLRLLLRDPSFHCVTTLIDYYGLPNDSPGMSDRPHGSPHDRVAHVERAISTAMGNDPRLIPNLVLHETEAWVLAAAEELANLLGKPMIAKKLKAHVDKAGGPELVNENPSTAPSKRILAEYPGYRKTHDGPHAVVAHGLDALRRTCPHLDLWVKRILQEGN</sequence>
<evidence type="ECO:0000313" key="2">
    <source>
        <dbReference type="Proteomes" id="UP000198282"/>
    </source>
</evidence>
<dbReference type="AlphaFoldDB" id="A0A239N8L9"/>
<dbReference type="Proteomes" id="UP000198282">
    <property type="component" value="Unassembled WGS sequence"/>
</dbReference>
<protein>
    <recommendedName>
        <fullName evidence="3">DUF4276 family protein</fullName>
    </recommendedName>
</protein>